<name>A0A385UBM9_9CAUD</name>
<evidence type="ECO:0000313" key="2">
    <source>
        <dbReference type="Proteomes" id="UP000267882"/>
    </source>
</evidence>
<dbReference type="KEGG" id="vg:65115938"/>
<keyword evidence="2" id="KW-1185">Reference proteome</keyword>
<dbReference type="EMBL" id="MH727547">
    <property type="protein sequence ID" value="AYB69152.1"/>
    <property type="molecule type" value="Genomic_DNA"/>
</dbReference>
<dbReference type="Proteomes" id="UP000267882">
    <property type="component" value="Segment"/>
</dbReference>
<dbReference type="Gene3D" id="3.40.50.1820">
    <property type="entry name" value="alpha/beta hydrolase"/>
    <property type="match status" value="1"/>
</dbReference>
<dbReference type="GeneID" id="65115938"/>
<dbReference type="InterPro" id="IPR029058">
    <property type="entry name" value="AB_hydrolase_fold"/>
</dbReference>
<dbReference type="RefSeq" id="YP_010098276.1">
    <property type="nucleotide sequence ID" value="NC_055766.1"/>
</dbReference>
<organism evidence="1 2">
    <name type="scientific">Gordonia phage Foxboro</name>
    <dbReference type="NCBI Taxonomy" id="2301602"/>
    <lineage>
        <taxon>Viruses</taxon>
        <taxon>Duplodnaviria</taxon>
        <taxon>Heunggongvirae</taxon>
        <taxon>Uroviricota</taxon>
        <taxon>Caudoviricetes</taxon>
        <taxon>Zierdtviridae</taxon>
        <taxon>Emilbogenvirinae</taxon>
        <taxon>Foxborovirus</taxon>
        <taxon>Foxborovirus foxboro</taxon>
    </lineage>
</organism>
<accession>A0A385UBM9</accession>
<gene>
    <name evidence="1" type="primary">20</name>
    <name evidence="1" type="ORF">SEA_FOXBORO_20</name>
</gene>
<dbReference type="SUPFAM" id="SSF53474">
    <property type="entry name" value="alpha/beta-Hydrolases"/>
    <property type="match status" value="1"/>
</dbReference>
<protein>
    <submittedName>
        <fullName evidence="1">Lysin B</fullName>
    </submittedName>
</protein>
<reference evidence="1 2" key="1">
    <citation type="submission" date="2018-08" db="EMBL/GenBank/DDBJ databases">
        <authorList>
            <person name="Duda J.M."/>
            <person name="Larson A.P."/>
            <person name="Nowak S."/>
            <person name="Ricci M.J."/>
            <person name="Westholm D.E."/>
            <person name="Delesalle V.A."/>
            <person name="Garlena R.A."/>
            <person name="Russell D.A."/>
            <person name="Pope W.H."/>
            <person name="Jacobs-Sera D."/>
            <person name="Hatfull G.F."/>
        </authorList>
    </citation>
    <scope>NUCLEOTIDE SEQUENCE [LARGE SCALE GENOMIC DNA]</scope>
</reference>
<evidence type="ECO:0000313" key="1">
    <source>
        <dbReference type="EMBL" id="AYB69152.1"/>
    </source>
</evidence>
<proteinExistence type="predicted"/>
<sequence length="241" mass="26032">MSDIVLRTMRGTGEPLESPMMNDIVEACRALDVPHRPVQYWASIAPAGGTKMFHESYADGWHRGAVADAEGPASIWVGYSLGALIAGDLAAAGELANCILMILISDPLRHDRQIAPECRVPRGLYGCAGSRYIPDANFPVVSLSVPNDPISALEHWNGFRQIASVITGTPQRWDVGNANIGAIVDAARRYLGTPPNRLLGTPAKPSRHVVYNSEKMPGLPVTYTQFAARAAEQAIEDYRAV</sequence>